<organism evidence="2 3">
    <name type="scientific">Panagrolaimus davidi</name>
    <dbReference type="NCBI Taxonomy" id="227884"/>
    <lineage>
        <taxon>Eukaryota</taxon>
        <taxon>Metazoa</taxon>
        <taxon>Ecdysozoa</taxon>
        <taxon>Nematoda</taxon>
        <taxon>Chromadorea</taxon>
        <taxon>Rhabditida</taxon>
        <taxon>Tylenchina</taxon>
        <taxon>Panagrolaimomorpha</taxon>
        <taxon>Panagrolaimoidea</taxon>
        <taxon>Panagrolaimidae</taxon>
        <taxon>Panagrolaimus</taxon>
    </lineage>
</organism>
<dbReference type="Gene3D" id="2.20.25.690">
    <property type="match status" value="1"/>
</dbReference>
<dbReference type="GO" id="GO:0006508">
    <property type="term" value="P:proteolysis"/>
    <property type="evidence" value="ECO:0007669"/>
    <property type="project" value="InterPro"/>
</dbReference>
<keyword evidence="2" id="KW-1185">Reference proteome</keyword>
<dbReference type="Proteomes" id="UP000887578">
    <property type="component" value="Unplaced"/>
</dbReference>
<dbReference type="AlphaFoldDB" id="A0A914PKF0"/>
<dbReference type="SUPFAM" id="SSF52743">
    <property type="entry name" value="Subtilisin-like"/>
    <property type="match status" value="1"/>
</dbReference>
<name>A0A914PKF0_9BILA</name>
<dbReference type="InterPro" id="IPR000209">
    <property type="entry name" value="Peptidase_S8/S53_dom"/>
</dbReference>
<dbReference type="InterPro" id="IPR036852">
    <property type="entry name" value="Peptidase_S8/S53_dom_sf"/>
</dbReference>
<dbReference type="Pfam" id="PF00082">
    <property type="entry name" value="Peptidase_S8"/>
    <property type="match status" value="1"/>
</dbReference>
<feature type="domain" description="Peptidase S8/S53" evidence="1">
    <location>
        <begin position="33"/>
        <end position="309"/>
    </location>
</feature>
<sequence>MYVDSKKIEFKDFIPKKDVQQDIFLKKNPNYDGRGILIAIIDSAVDVNLPGLQKTSTGLPKIIDCFDFTGNGDVDTSKVKRIGKDGCLIGLSGRKMRIPKSWKNPSGKWHLGITSIEDCYNTILDSSKIKDKNSTQILESNQPKTIESKKAWKKIEIKTYPELLSKDLAIDCIVWNNGEKWQACLISAENFNNLENIKILSNFRVEHEYCFLPFGISCCVTIQNNGTLLNLFIPFESHGSSVAQVAARHFPGEPEKDGLAPGAQIVFMNVLKKITAFGKPAFSEAEISFEKALSKCIELDVDIINFSVAGDAFCEK</sequence>
<dbReference type="Gene3D" id="3.40.50.200">
    <property type="entry name" value="Peptidase S8/S53 domain"/>
    <property type="match status" value="1"/>
</dbReference>
<evidence type="ECO:0000313" key="3">
    <source>
        <dbReference type="WBParaSite" id="PDA_v2.g18881.t1"/>
    </source>
</evidence>
<dbReference type="WBParaSite" id="PDA_v2.g18881.t1">
    <property type="protein sequence ID" value="PDA_v2.g18881.t1"/>
    <property type="gene ID" value="PDA_v2.g18881"/>
</dbReference>
<evidence type="ECO:0000313" key="2">
    <source>
        <dbReference type="Proteomes" id="UP000887578"/>
    </source>
</evidence>
<evidence type="ECO:0000259" key="1">
    <source>
        <dbReference type="Pfam" id="PF00082"/>
    </source>
</evidence>
<reference evidence="3" key="1">
    <citation type="submission" date="2022-11" db="UniProtKB">
        <authorList>
            <consortium name="WormBaseParasite"/>
        </authorList>
    </citation>
    <scope>IDENTIFICATION</scope>
</reference>
<dbReference type="GO" id="GO:0004252">
    <property type="term" value="F:serine-type endopeptidase activity"/>
    <property type="evidence" value="ECO:0007669"/>
    <property type="project" value="InterPro"/>
</dbReference>
<protein>
    <submittedName>
        <fullName evidence="3">Peptidase S8/S53 domain-containing protein</fullName>
    </submittedName>
</protein>
<accession>A0A914PKF0</accession>
<proteinExistence type="predicted"/>